<feature type="region of interest" description="Disordered" evidence="1">
    <location>
        <begin position="1"/>
        <end position="38"/>
    </location>
</feature>
<sequence>MPSGSESRSPQSKTGAKSAKAISAATKKKKGGAAVRGKGLPKPRQIPWMTVGAVVVILALVGLLAWNLVPKYIERRDAERFTPTESNHDPSTGIDGVAVVTYPAGQHVKANQRVAYDKNPPFGGPHDEVWATCTGVVYSKAIRNENAVHALEHGSVWIAYNPDKVSGDALDELKSRVDGKPYMLMSPYPGLDSPISLQAWGHQLKLDNADDRRIPQFISALRGNSFNAPEPNGSCSVIPGSFDPDNPPAFDPNPPGPDAVQMDGKGATPATDESAPQIPQIPQLPPTAENPPAAPPAENPPAPAPAPVPNG</sequence>
<keyword evidence="2" id="KW-0472">Membrane</keyword>
<dbReference type="AlphaFoldDB" id="A0A848KJV0"/>
<keyword evidence="4" id="KW-1185">Reference proteome</keyword>
<evidence type="ECO:0000313" key="4">
    <source>
        <dbReference type="Proteomes" id="UP000535543"/>
    </source>
</evidence>
<dbReference type="RefSeq" id="WP_169593801.1">
    <property type="nucleotide sequence ID" value="NZ_VCQU01000013.1"/>
</dbReference>
<organism evidence="3 4">
    <name type="scientific">Antrihabitans stalactiti</name>
    <dbReference type="NCBI Taxonomy" id="2584121"/>
    <lineage>
        <taxon>Bacteria</taxon>
        <taxon>Bacillati</taxon>
        <taxon>Actinomycetota</taxon>
        <taxon>Actinomycetes</taxon>
        <taxon>Mycobacteriales</taxon>
        <taxon>Nocardiaceae</taxon>
        <taxon>Antrihabitans</taxon>
    </lineage>
</organism>
<keyword evidence="2" id="KW-1133">Transmembrane helix</keyword>
<keyword evidence="2" id="KW-0812">Transmembrane</keyword>
<feature type="compositionally biased region" description="Low complexity" evidence="1">
    <location>
        <begin position="12"/>
        <end position="25"/>
    </location>
</feature>
<proteinExistence type="predicted"/>
<dbReference type="Proteomes" id="UP000535543">
    <property type="component" value="Unassembled WGS sequence"/>
</dbReference>
<comment type="caution">
    <text evidence="3">The sequence shown here is derived from an EMBL/GenBank/DDBJ whole genome shotgun (WGS) entry which is preliminary data.</text>
</comment>
<accession>A0A848KJV0</accession>
<feature type="region of interest" description="Disordered" evidence="1">
    <location>
        <begin position="223"/>
        <end position="311"/>
    </location>
</feature>
<dbReference type="InterPro" id="IPR021454">
    <property type="entry name" value="DUF3105"/>
</dbReference>
<dbReference type="Pfam" id="PF11303">
    <property type="entry name" value="DUF3105"/>
    <property type="match status" value="1"/>
</dbReference>
<name>A0A848KJV0_9NOCA</name>
<reference evidence="3 4" key="2">
    <citation type="submission" date="2020-06" db="EMBL/GenBank/DDBJ databases">
        <title>Antribacter stalactiti gen. nov., sp. nov., a new member of the family Nacardiaceae isolated from a cave.</title>
        <authorList>
            <person name="Kim I.S."/>
        </authorList>
    </citation>
    <scope>NUCLEOTIDE SEQUENCE [LARGE SCALE GENOMIC DNA]</scope>
    <source>
        <strain evidence="3 4">YC2-7</strain>
    </source>
</reference>
<evidence type="ECO:0000313" key="3">
    <source>
        <dbReference type="EMBL" id="NMN98975.1"/>
    </source>
</evidence>
<evidence type="ECO:0000256" key="2">
    <source>
        <dbReference type="SAM" id="Phobius"/>
    </source>
</evidence>
<reference evidence="3 4" key="1">
    <citation type="submission" date="2019-05" db="EMBL/GenBank/DDBJ databases">
        <authorList>
            <person name="Lee S.D."/>
        </authorList>
    </citation>
    <scope>NUCLEOTIDE SEQUENCE [LARGE SCALE GENOMIC DNA]</scope>
    <source>
        <strain evidence="3 4">YC2-7</strain>
    </source>
</reference>
<feature type="transmembrane region" description="Helical" evidence="2">
    <location>
        <begin position="46"/>
        <end position="66"/>
    </location>
</feature>
<feature type="compositionally biased region" description="Polar residues" evidence="1">
    <location>
        <begin position="1"/>
        <end position="11"/>
    </location>
</feature>
<protein>
    <submittedName>
        <fullName evidence="3">DUF3105 domain-containing protein</fullName>
    </submittedName>
</protein>
<feature type="compositionally biased region" description="Pro residues" evidence="1">
    <location>
        <begin position="282"/>
        <end position="311"/>
    </location>
</feature>
<gene>
    <name evidence="3" type="ORF">FGL95_28465</name>
</gene>
<evidence type="ECO:0000256" key="1">
    <source>
        <dbReference type="SAM" id="MobiDB-lite"/>
    </source>
</evidence>
<feature type="compositionally biased region" description="Pro residues" evidence="1">
    <location>
        <begin position="245"/>
        <end position="257"/>
    </location>
</feature>
<dbReference type="EMBL" id="VCQU01000013">
    <property type="protein sequence ID" value="NMN98975.1"/>
    <property type="molecule type" value="Genomic_DNA"/>
</dbReference>